<organism evidence="1 2">
    <name type="scientific">Steinernema hermaphroditum</name>
    <dbReference type="NCBI Taxonomy" id="289476"/>
    <lineage>
        <taxon>Eukaryota</taxon>
        <taxon>Metazoa</taxon>
        <taxon>Ecdysozoa</taxon>
        <taxon>Nematoda</taxon>
        <taxon>Chromadorea</taxon>
        <taxon>Rhabditida</taxon>
        <taxon>Tylenchina</taxon>
        <taxon>Panagrolaimomorpha</taxon>
        <taxon>Strongyloidoidea</taxon>
        <taxon>Steinernematidae</taxon>
        <taxon>Steinernema</taxon>
    </lineage>
</organism>
<accession>A0AA39M4Z5</accession>
<gene>
    <name evidence="1" type="ORF">QR680_015086</name>
</gene>
<comment type="caution">
    <text evidence="1">The sequence shown here is derived from an EMBL/GenBank/DDBJ whole genome shotgun (WGS) entry which is preliminary data.</text>
</comment>
<reference evidence="1" key="1">
    <citation type="submission" date="2023-06" db="EMBL/GenBank/DDBJ databases">
        <title>Genomic analysis of the entomopathogenic nematode Steinernema hermaphroditum.</title>
        <authorList>
            <person name="Schwarz E.M."/>
            <person name="Heppert J.K."/>
            <person name="Baniya A."/>
            <person name="Schwartz H.T."/>
            <person name="Tan C.-H."/>
            <person name="Antoshechkin I."/>
            <person name="Sternberg P.W."/>
            <person name="Goodrich-Blair H."/>
            <person name="Dillman A.R."/>
        </authorList>
    </citation>
    <scope>NUCLEOTIDE SEQUENCE</scope>
    <source>
        <strain evidence="1">PS9179</strain>
        <tissue evidence="1">Whole animal</tissue>
    </source>
</reference>
<dbReference type="AlphaFoldDB" id="A0AA39M4Z5"/>
<proteinExistence type="predicted"/>
<evidence type="ECO:0000313" key="2">
    <source>
        <dbReference type="Proteomes" id="UP001175271"/>
    </source>
</evidence>
<keyword evidence="2" id="KW-1185">Reference proteome</keyword>
<evidence type="ECO:0000313" key="1">
    <source>
        <dbReference type="EMBL" id="KAK0421157.1"/>
    </source>
</evidence>
<dbReference type="EMBL" id="JAUCMV010000002">
    <property type="protein sequence ID" value="KAK0421157.1"/>
    <property type="molecule type" value="Genomic_DNA"/>
</dbReference>
<name>A0AA39M4Z5_9BILA</name>
<protein>
    <submittedName>
        <fullName evidence="1">Uncharacterized protein</fullName>
    </submittedName>
</protein>
<dbReference type="Proteomes" id="UP001175271">
    <property type="component" value="Unassembled WGS sequence"/>
</dbReference>
<sequence>MLVWSSLRMNFSSKHRRLAIWKDPVFIVLRTGSQRRVNTQTPLKAKIDSRHQIIVPASRQQEQSTLRHRHFLRLLHHLCASPPIISSPVFVRPMHFPSHHLSFIKTNCPCGLSWPLISSTLSSRSRVGTSLDEIKIAPDAEKHVLNFDVGAIGPVGGREQTTERDNGAWKVRGKCNPRP</sequence>